<feature type="region of interest" description="Disordered" evidence="2">
    <location>
        <begin position="1"/>
        <end position="21"/>
    </location>
</feature>
<dbReference type="RefSeq" id="WP_190183854.1">
    <property type="nucleotide sequence ID" value="NZ_BMVP01000003.1"/>
</dbReference>
<name>A0ABQ3ESC2_9ACTN</name>
<keyword evidence="5" id="KW-1185">Reference proteome</keyword>
<protein>
    <submittedName>
        <fullName evidence="4">Kinase</fullName>
    </submittedName>
</protein>
<comment type="caution">
    <text evidence="4">The sequence shown here is derived from an EMBL/GenBank/DDBJ whole genome shotgun (WGS) entry which is preliminary data.</text>
</comment>
<evidence type="ECO:0000256" key="1">
    <source>
        <dbReference type="ARBA" id="ARBA00022777"/>
    </source>
</evidence>
<evidence type="ECO:0000256" key="2">
    <source>
        <dbReference type="SAM" id="MobiDB-lite"/>
    </source>
</evidence>
<reference evidence="5" key="1">
    <citation type="journal article" date="2019" name="Int. J. Syst. Evol. Microbiol.">
        <title>The Global Catalogue of Microorganisms (GCM) 10K type strain sequencing project: providing services to taxonomists for standard genome sequencing and annotation.</title>
        <authorList>
            <consortium name="The Broad Institute Genomics Platform"/>
            <consortium name="The Broad Institute Genome Sequencing Center for Infectious Disease"/>
            <person name="Wu L."/>
            <person name="Ma J."/>
        </authorList>
    </citation>
    <scope>NUCLEOTIDE SEQUENCE [LARGE SCALE GENOMIC DNA]</scope>
    <source>
        <strain evidence="5">JCM 4738</strain>
    </source>
</reference>
<dbReference type="Gene3D" id="3.30.230.10">
    <property type="match status" value="1"/>
</dbReference>
<dbReference type="InterPro" id="IPR014721">
    <property type="entry name" value="Ribsml_uS5_D2-typ_fold_subgr"/>
</dbReference>
<dbReference type="InterPro" id="IPR006204">
    <property type="entry name" value="GHMP_kinase_N_dom"/>
</dbReference>
<dbReference type="GO" id="GO:0016301">
    <property type="term" value="F:kinase activity"/>
    <property type="evidence" value="ECO:0007669"/>
    <property type="project" value="UniProtKB-KW"/>
</dbReference>
<dbReference type="PIRSF" id="PIRSF033887">
    <property type="entry name" value="PduX"/>
    <property type="match status" value="1"/>
</dbReference>
<feature type="domain" description="GHMP kinase N-terminal" evidence="3">
    <location>
        <begin position="85"/>
        <end position="148"/>
    </location>
</feature>
<dbReference type="InterPro" id="IPR020568">
    <property type="entry name" value="Ribosomal_Su5_D2-typ_SF"/>
</dbReference>
<accession>A0ABQ3ESC2</accession>
<organism evidence="4 5">
    <name type="scientific">Streptomyces cirratus</name>
    <dbReference type="NCBI Taxonomy" id="68187"/>
    <lineage>
        <taxon>Bacteria</taxon>
        <taxon>Bacillati</taxon>
        <taxon>Actinomycetota</taxon>
        <taxon>Actinomycetes</taxon>
        <taxon>Kitasatosporales</taxon>
        <taxon>Streptomycetaceae</taxon>
        <taxon>Streptomyces</taxon>
    </lineage>
</organism>
<sequence>MTVQPYTPELDGLAEPDGLPRTRSAGVGRAFGTFGELLQGVLPGTGGHFMVTSPVAAWSTATFAHEPDSTSIHVAPRHKRKAAKLAQRALRAAGHSGGGQLRIGSELPEGKGMASSSADLVATARAVADALGVRFTPADIEALLRGIEPSDGVMYDEIVAFSHREVRLRERLGTVPSMTVIAYDEGGQVDTISHNHAATAPSAPEQREYAGLLDQARDAIRASDLRALGRVATRSAELNARHMPRPSLPTLQRICRDIDGLGIACAHSGTMLGILLPHDDPETSLKAEIALAACASLPGTTMLHRSLGHGDDWSYGGLRPLAASAPVAAPTSV</sequence>
<dbReference type="SUPFAM" id="SSF54211">
    <property type="entry name" value="Ribosomal protein S5 domain 2-like"/>
    <property type="match status" value="1"/>
</dbReference>
<evidence type="ECO:0000259" key="3">
    <source>
        <dbReference type="Pfam" id="PF00288"/>
    </source>
</evidence>
<proteinExistence type="predicted"/>
<evidence type="ECO:0000313" key="5">
    <source>
        <dbReference type="Proteomes" id="UP000642673"/>
    </source>
</evidence>
<dbReference type="InterPro" id="IPR012363">
    <property type="entry name" value="PduX"/>
</dbReference>
<dbReference type="EMBL" id="BMVP01000003">
    <property type="protein sequence ID" value="GHB51729.1"/>
    <property type="molecule type" value="Genomic_DNA"/>
</dbReference>
<dbReference type="Proteomes" id="UP000642673">
    <property type="component" value="Unassembled WGS sequence"/>
</dbReference>
<dbReference type="Pfam" id="PF00288">
    <property type="entry name" value="GHMP_kinases_N"/>
    <property type="match status" value="1"/>
</dbReference>
<gene>
    <name evidence="4" type="ORF">GCM10010347_21920</name>
</gene>
<keyword evidence="1 4" id="KW-0418">Kinase</keyword>
<evidence type="ECO:0000313" key="4">
    <source>
        <dbReference type="EMBL" id="GHB51729.1"/>
    </source>
</evidence>
<keyword evidence="1 4" id="KW-0808">Transferase</keyword>